<dbReference type="InterPro" id="IPR023186">
    <property type="entry name" value="IUNH"/>
</dbReference>
<dbReference type="PANTHER" id="PTHR12304">
    <property type="entry name" value="INOSINE-URIDINE PREFERRING NUCLEOSIDE HYDROLASE"/>
    <property type="match status" value="1"/>
</dbReference>
<dbReference type="STRING" id="1527.SAMN04489757_101121"/>
<dbReference type="Gene3D" id="3.90.245.10">
    <property type="entry name" value="Ribonucleoside hydrolase-like"/>
    <property type="match status" value="1"/>
</dbReference>
<feature type="domain" description="Inosine/uridine-preferring nucleoside hydrolase" evidence="3">
    <location>
        <begin position="16"/>
        <end position="310"/>
    </location>
</feature>
<protein>
    <submittedName>
        <fullName evidence="4">Ribosylpyrimidine nucleosidase</fullName>
    </submittedName>
</protein>
<dbReference type="GO" id="GO:0006152">
    <property type="term" value="P:purine nucleoside catabolic process"/>
    <property type="evidence" value="ECO:0007669"/>
    <property type="project" value="TreeGrafter"/>
</dbReference>
<evidence type="ECO:0000256" key="2">
    <source>
        <dbReference type="ARBA" id="ARBA00023295"/>
    </source>
</evidence>
<dbReference type="PANTHER" id="PTHR12304:SF4">
    <property type="entry name" value="URIDINE NUCLEOSIDASE"/>
    <property type="match status" value="1"/>
</dbReference>
<dbReference type="Proteomes" id="UP000198806">
    <property type="component" value="Unassembled WGS sequence"/>
</dbReference>
<dbReference type="InterPro" id="IPR001910">
    <property type="entry name" value="Inosine/uridine_hydrolase_dom"/>
</dbReference>
<sequence>MPVNQTYKDNVEKQKIILDCDPGHDDAVAIMLAGSSPAIEVLGITIVAGNQTLEKTTINALNVCQHLGLDIPVFSGCDRPMIRERKIADDIHGETGLDGTHFDPLTKKAENKHAVQFIIDRLMASDGDITLVSTGPLTNYAMALRLEPAITTKIKQFVLMGGSYQLGNVTSAAEFNIIADADAAHVVFTSGRKVVMIGLDVTRKVLCYPSIVERMGKADNKASKLFVDLMNFYNHSQKEVFGWDGGPLHDPVTIAYLIDPSVVTAKAMYTEIDIRSTQSYGRTNCDYFGYLKKESNSYVGIDIDVDKFWNIIEDGIKMYK</sequence>
<keyword evidence="2" id="KW-0326">Glycosidase</keyword>
<dbReference type="CDD" id="cd02651">
    <property type="entry name" value="nuc_hydro_IU_UC_XIUA"/>
    <property type="match status" value="1"/>
</dbReference>
<dbReference type="InterPro" id="IPR015910">
    <property type="entry name" value="I/U_nuclsd_hydro_CS"/>
</dbReference>
<dbReference type="GO" id="GO:0005829">
    <property type="term" value="C:cytosol"/>
    <property type="evidence" value="ECO:0007669"/>
    <property type="project" value="TreeGrafter"/>
</dbReference>
<evidence type="ECO:0000259" key="3">
    <source>
        <dbReference type="Pfam" id="PF01156"/>
    </source>
</evidence>
<organism evidence="4 5">
    <name type="scientific">Anaerocolumna aminovalerica</name>
    <dbReference type="NCBI Taxonomy" id="1527"/>
    <lineage>
        <taxon>Bacteria</taxon>
        <taxon>Bacillati</taxon>
        <taxon>Bacillota</taxon>
        <taxon>Clostridia</taxon>
        <taxon>Lachnospirales</taxon>
        <taxon>Lachnospiraceae</taxon>
        <taxon>Anaerocolumna</taxon>
    </lineage>
</organism>
<dbReference type="GO" id="GO:0045437">
    <property type="term" value="F:uridine nucleosidase activity"/>
    <property type="evidence" value="ECO:0007669"/>
    <property type="project" value="UniProtKB-ARBA"/>
</dbReference>
<dbReference type="AlphaFoldDB" id="A0A1I5BNZ6"/>
<dbReference type="OrthoDB" id="9797882at2"/>
<reference evidence="4 5" key="1">
    <citation type="submission" date="2016-10" db="EMBL/GenBank/DDBJ databases">
        <authorList>
            <person name="de Groot N.N."/>
        </authorList>
    </citation>
    <scope>NUCLEOTIDE SEQUENCE [LARGE SCALE GENOMIC DNA]</scope>
    <source>
        <strain evidence="4 5">DSM 1283</strain>
    </source>
</reference>
<dbReference type="GO" id="GO:0008477">
    <property type="term" value="F:purine nucleosidase activity"/>
    <property type="evidence" value="ECO:0007669"/>
    <property type="project" value="TreeGrafter"/>
</dbReference>
<dbReference type="EMBL" id="FOWD01000001">
    <property type="protein sequence ID" value="SFN76423.1"/>
    <property type="molecule type" value="Genomic_DNA"/>
</dbReference>
<evidence type="ECO:0000256" key="1">
    <source>
        <dbReference type="ARBA" id="ARBA00022801"/>
    </source>
</evidence>
<dbReference type="Pfam" id="PF01156">
    <property type="entry name" value="IU_nuc_hydro"/>
    <property type="match status" value="1"/>
</dbReference>
<name>A0A1I5BNZ6_9FIRM</name>
<accession>A0A1I5BNZ6</accession>
<dbReference type="SUPFAM" id="SSF53590">
    <property type="entry name" value="Nucleoside hydrolase"/>
    <property type="match status" value="1"/>
</dbReference>
<proteinExistence type="predicted"/>
<keyword evidence="1" id="KW-0378">Hydrolase</keyword>
<keyword evidence="5" id="KW-1185">Reference proteome</keyword>
<evidence type="ECO:0000313" key="5">
    <source>
        <dbReference type="Proteomes" id="UP000198806"/>
    </source>
</evidence>
<dbReference type="InterPro" id="IPR036452">
    <property type="entry name" value="Ribo_hydro-like"/>
</dbReference>
<gene>
    <name evidence="4" type="ORF">SAMN04489757_101121</name>
</gene>
<dbReference type="PROSITE" id="PS01247">
    <property type="entry name" value="IUNH"/>
    <property type="match status" value="1"/>
</dbReference>
<dbReference type="RefSeq" id="WP_091683546.1">
    <property type="nucleotide sequence ID" value="NZ_BAABFM010000003.1"/>
</dbReference>
<evidence type="ECO:0000313" key="4">
    <source>
        <dbReference type="EMBL" id="SFN76423.1"/>
    </source>
</evidence>